<dbReference type="Proteomes" id="UP001208131">
    <property type="component" value="Unassembled WGS sequence"/>
</dbReference>
<name>A0AAE3LIK7_9FIRM</name>
<sequence length="79" mass="8408">MTEKRCEQERAVSVENRGSCCGQQLNIMAAAFANYLGEGLSVDQLGLLSAFLQSVGESLDVIVSARQLCAGNDNNIADN</sequence>
<evidence type="ECO:0000313" key="1">
    <source>
        <dbReference type="EMBL" id="MCU6706874.1"/>
    </source>
</evidence>
<organism evidence="1 2">
    <name type="scientific">Hominimerdicola aceti</name>
    <dbReference type="NCBI Taxonomy" id="2981726"/>
    <lineage>
        <taxon>Bacteria</taxon>
        <taxon>Bacillati</taxon>
        <taxon>Bacillota</taxon>
        <taxon>Clostridia</taxon>
        <taxon>Eubacteriales</taxon>
        <taxon>Oscillospiraceae</taxon>
        <taxon>Hominimerdicola</taxon>
    </lineage>
</organism>
<dbReference type="RefSeq" id="WP_038672306.1">
    <property type="nucleotide sequence ID" value="NZ_JAOQJZ010000018.1"/>
</dbReference>
<proteinExistence type="predicted"/>
<protein>
    <submittedName>
        <fullName evidence="1">Uncharacterized protein</fullName>
    </submittedName>
</protein>
<dbReference type="EMBL" id="JAOQJZ010000018">
    <property type="protein sequence ID" value="MCU6706874.1"/>
    <property type="molecule type" value="Genomic_DNA"/>
</dbReference>
<reference evidence="1 2" key="1">
    <citation type="journal article" date="2021" name="ISME Commun">
        <title>Automated analysis of genomic sequences facilitates high-throughput and comprehensive description of bacteria.</title>
        <authorList>
            <person name="Hitch T.C.A."/>
        </authorList>
    </citation>
    <scope>NUCLEOTIDE SEQUENCE [LARGE SCALE GENOMIC DNA]</scope>
    <source>
        <strain evidence="1 2">Sanger_31</strain>
    </source>
</reference>
<dbReference type="AlphaFoldDB" id="A0AAE3LIK7"/>
<keyword evidence="2" id="KW-1185">Reference proteome</keyword>
<accession>A0AAE3LIK7</accession>
<gene>
    <name evidence="1" type="ORF">OCV57_13220</name>
</gene>
<comment type="caution">
    <text evidence="1">The sequence shown here is derived from an EMBL/GenBank/DDBJ whole genome shotgun (WGS) entry which is preliminary data.</text>
</comment>
<evidence type="ECO:0000313" key="2">
    <source>
        <dbReference type="Proteomes" id="UP001208131"/>
    </source>
</evidence>